<sequence>MQGASGNRFVLSNVRVFDGRIVGEPTSVAIDGSVIGGDVGGAEIIDGAGGVLVPGFIDAHVHLDAAESLDVLAAHGVTTVLDMGTLQADVVASARARAGTASLYSAGVPIIGSAGVHAQVPGVETVAVIHGPEDAEAMVARRVADGSDYIKLILEAPGDGGPDARSAKAVVAAAHARGLQVVAHVTTPGAYAMGIDAGVDVLTHVPMGARVPDSDIERLAGGRHAVVPTLTMMQGCAETFGFGGIFEDALANAVALWSAGATVLAGTDANATPGLPFHPPLGASLHHELELLVRAGVSTAAALEAATVLPARQFGLTDRGRIAPGMRADLVLLDGDPIADIRATRAIRRIWCGGIEHAPAAPPHS</sequence>
<dbReference type="Pfam" id="PF01979">
    <property type="entry name" value="Amidohydro_1"/>
    <property type="match status" value="1"/>
</dbReference>
<accession>A0A7D6V6C8</accession>
<dbReference type="Proteomes" id="UP000515512">
    <property type="component" value="Chromosome"/>
</dbReference>
<evidence type="ECO:0000313" key="3">
    <source>
        <dbReference type="Proteomes" id="UP000515512"/>
    </source>
</evidence>
<organism evidence="2 3">
    <name type="scientific">Nocardia huaxiensis</name>
    <dbReference type="NCBI Taxonomy" id="2755382"/>
    <lineage>
        <taxon>Bacteria</taxon>
        <taxon>Bacillati</taxon>
        <taxon>Actinomycetota</taxon>
        <taxon>Actinomycetes</taxon>
        <taxon>Mycobacteriales</taxon>
        <taxon>Nocardiaceae</taxon>
        <taxon>Nocardia</taxon>
    </lineage>
</organism>
<dbReference type="PROSITE" id="PS01137">
    <property type="entry name" value="TATD_1"/>
    <property type="match status" value="1"/>
</dbReference>
<reference evidence="2 3" key="1">
    <citation type="submission" date="2020-07" db="EMBL/GenBank/DDBJ databases">
        <authorList>
            <person name="Zhuang K."/>
            <person name="Ran Y."/>
        </authorList>
    </citation>
    <scope>NUCLEOTIDE SEQUENCE [LARGE SCALE GENOMIC DNA]</scope>
    <source>
        <strain evidence="2 3">WCH-YHL-001</strain>
    </source>
</reference>
<dbReference type="SUPFAM" id="SSF51556">
    <property type="entry name" value="Metallo-dependent hydrolases"/>
    <property type="match status" value="1"/>
</dbReference>
<dbReference type="KEGG" id="nhu:H0264_25245"/>
<name>A0A7D6V6C8_9NOCA</name>
<feature type="domain" description="Amidohydrolase-related" evidence="1">
    <location>
        <begin position="51"/>
        <end position="344"/>
    </location>
</feature>
<dbReference type="Gene3D" id="3.40.50.10910">
    <property type="entry name" value="Amidohydrolase"/>
    <property type="match status" value="1"/>
</dbReference>
<protein>
    <submittedName>
        <fullName evidence="2">Amidohydrolase family protein</fullName>
    </submittedName>
</protein>
<dbReference type="PANTHER" id="PTHR43135:SF3">
    <property type="entry name" value="ALPHA-D-RIBOSE 1-METHYLPHOSPHONATE 5-TRIPHOSPHATE DIPHOSPHATASE"/>
    <property type="match status" value="1"/>
</dbReference>
<keyword evidence="3" id="KW-1185">Reference proteome</keyword>
<proteinExistence type="predicted"/>
<dbReference type="PANTHER" id="PTHR43135">
    <property type="entry name" value="ALPHA-D-RIBOSE 1-METHYLPHOSPHONATE 5-TRIPHOSPHATE DIPHOSPHATASE"/>
    <property type="match status" value="1"/>
</dbReference>
<keyword evidence="2" id="KW-0378">Hydrolase</keyword>
<dbReference type="AlphaFoldDB" id="A0A7D6V6C8"/>
<dbReference type="Gene3D" id="2.30.40.10">
    <property type="entry name" value="Urease, subunit C, domain 1"/>
    <property type="match status" value="1"/>
</dbReference>
<evidence type="ECO:0000259" key="1">
    <source>
        <dbReference type="Pfam" id="PF01979"/>
    </source>
</evidence>
<gene>
    <name evidence="2" type="ORF">H0264_25245</name>
</gene>
<dbReference type="InterPro" id="IPR051781">
    <property type="entry name" value="Metallo-dep_Hydrolase"/>
</dbReference>
<dbReference type="InterPro" id="IPR032466">
    <property type="entry name" value="Metal_Hydrolase"/>
</dbReference>
<dbReference type="InterPro" id="IPR018228">
    <property type="entry name" value="DNase_TatD-rel_CS"/>
</dbReference>
<dbReference type="Gene3D" id="3.30.110.90">
    <property type="entry name" value="Amidohydrolase"/>
    <property type="match status" value="1"/>
</dbReference>
<dbReference type="EMBL" id="CP059399">
    <property type="protein sequence ID" value="QLY28632.1"/>
    <property type="molecule type" value="Genomic_DNA"/>
</dbReference>
<dbReference type="GO" id="GO:0016810">
    <property type="term" value="F:hydrolase activity, acting on carbon-nitrogen (but not peptide) bonds"/>
    <property type="evidence" value="ECO:0007669"/>
    <property type="project" value="InterPro"/>
</dbReference>
<dbReference type="SUPFAM" id="SSF51338">
    <property type="entry name" value="Composite domain of metallo-dependent hydrolases"/>
    <property type="match status" value="1"/>
</dbReference>
<dbReference type="InterPro" id="IPR011059">
    <property type="entry name" value="Metal-dep_hydrolase_composite"/>
</dbReference>
<dbReference type="Gene3D" id="1.20.58.520">
    <property type="entry name" value="Amidohydrolase"/>
    <property type="match status" value="1"/>
</dbReference>
<evidence type="ECO:0000313" key="2">
    <source>
        <dbReference type="EMBL" id="QLY28632.1"/>
    </source>
</evidence>
<dbReference type="RefSeq" id="WP_181579838.1">
    <property type="nucleotide sequence ID" value="NZ_CP059399.1"/>
</dbReference>
<dbReference type="InterPro" id="IPR006680">
    <property type="entry name" value="Amidohydro-rel"/>
</dbReference>